<evidence type="ECO:0000313" key="4">
    <source>
        <dbReference type="Proteomes" id="UP000253950"/>
    </source>
</evidence>
<name>A0ABX9HQ00_9PAST</name>
<evidence type="ECO:0000259" key="1">
    <source>
        <dbReference type="Pfam" id="PF04993"/>
    </source>
</evidence>
<accession>A0ABX9HQ00</accession>
<dbReference type="InterPro" id="IPR026256">
    <property type="entry name" value="TfoX-like_gammaprotbact"/>
</dbReference>
<keyword evidence="4" id="KW-1185">Reference proteome</keyword>
<comment type="caution">
    <text evidence="3">The sequence shown here is derived from an EMBL/GenBank/DDBJ whole genome shotgun (WGS) entry which is preliminary data.</text>
</comment>
<dbReference type="PIRSF" id="PIRSF028788">
    <property type="entry name" value="TfoX_Sxy"/>
    <property type="match status" value="1"/>
</dbReference>
<organism evidence="3 4">
    <name type="scientific">Haemophilus sputorum</name>
    <dbReference type="NCBI Taxonomy" id="1078480"/>
    <lineage>
        <taxon>Bacteria</taxon>
        <taxon>Pseudomonadati</taxon>
        <taxon>Pseudomonadota</taxon>
        <taxon>Gammaproteobacteria</taxon>
        <taxon>Pasteurellales</taxon>
        <taxon>Pasteurellaceae</taxon>
        <taxon>Haemophilus</taxon>
    </lineage>
</organism>
<dbReference type="PANTHER" id="PTHR36121">
    <property type="entry name" value="PROTEIN SXY"/>
    <property type="match status" value="1"/>
</dbReference>
<dbReference type="RefSeq" id="WP_111389912.1">
    <property type="nucleotide sequence ID" value="NZ_QEQG01000007.1"/>
</dbReference>
<dbReference type="InterPro" id="IPR047525">
    <property type="entry name" value="TfoX-like"/>
</dbReference>
<dbReference type="PANTHER" id="PTHR36121:SF1">
    <property type="entry name" value="PROTEIN SXY"/>
    <property type="match status" value="1"/>
</dbReference>
<feature type="domain" description="TfoX N-terminal" evidence="1">
    <location>
        <begin position="19"/>
        <end position="100"/>
    </location>
</feature>
<evidence type="ECO:0000259" key="2">
    <source>
        <dbReference type="Pfam" id="PF04994"/>
    </source>
</evidence>
<dbReference type="Pfam" id="PF04993">
    <property type="entry name" value="TfoX_N"/>
    <property type="match status" value="1"/>
</dbReference>
<dbReference type="SUPFAM" id="SSF159894">
    <property type="entry name" value="YgaC/TfoX-N like"/>
    <property type="match status" value="1"/>
</dbReference>
<reference evidence="3 4" key="1">
    <citation type="submission" date="2018-05" db="EMBL/GenBank/DDBJ databases">
        <title>Draft Genome Sequences for a Diverse set of 7 Haemophilus Species.</title>
        <authorList>
            <person name="Nichols M."/>
            <person name="Topaz N."/>
            <person name="Wang X."/>
            <person name="Wang X."/>
            <person name="Boxrud D."/>
        </authorList>
    </citation>
    <scope>NUCLEOTIDE SEQUENCE [LARGE SCALE GENOMIC DNA]</scope>
    <source>
        <strain evidence="3 4">C2015005473</strain>
    </source>
</reference>
<dbReference type="Pfam" id="PF04994">
    <property type="entry name" value="TfoX_C"/>
    <property type="match status" value="1"/>
</dbReference>
<proteinExistence type="predicted"/>
<dbReference type="InterPro" id="IPR007076">
    <property type="entry name" value="TfoX_N"/>
</dbReference>
<dbReference type="Proteomes" id="UP000253950">
    <property type="component" value="Unassembled WGS sequence"/>
</dbReference>
<protein>
    <submittedName>
        <fullName evidence="3">DNA transformation protein</fullName>
    </submittedName>
</protein>
<evidence type="ECO:0000313" key="3">
    <source>
        <dbReference type="EMBL" id="RDF10689.1"/>
    </source>
</evidence>
<dbReference type="EMBL" id="QEQG01000007">
    <property type="protein sequence ID" value="RDF10689.1"/>
    <property type="molecule type" value="Genomic_DNA"/>
</dbReference>
<dbReference type="InterPro" id="IPR007077">
    <property type="entry name" value="TfoX_C"/>
</dbReference>
<feature type="domain" description="TfoX C-terminal" evidence="2">
    <location>
        <begin position="118"/>
        <end position="195"/>
    </location>
</feature>
<gene>
    <name evidence="3" type="ORF">DPV84_07350</name>
</gene>
<dbReference type="Gene3D" id="1.10.150.20">
    <property type="entry name" value="5' to 3' exonuclease, C-terminal subdomain"/>
    <property type="match status" value="1"/>
</dbReference>
<sequence>MKSVNELKAPLSAIFTPLIGEFRIKTYFSYYGIFKDKIMLALYKDEQLYLRIAKTDLEEIKLLPNTLLLEDPNVGLATKSFYKIPSEFWESTNFAQWVKNIIHQIQSEQEAILAKQRSQIRSLPNMNINLEKMLKRVGICSVDDLRNTGEIATFIKLIEIGIDGSDQLLFRLHGAIHSQNIYSFSHEKKMALLQEANQAFYKVGLRHRFRLPKV</sequence>
<dbReference type="Gene3D" id="3.30.1460.30">
    <property type="entry name" value="YgaC/TfoX-N like chaperone"/>
    <property type="match status" value="1"/>
</dbReference>